<dbReference type="RefSeq" id="WP_317773156.1">
    <property type="nucleotide sequence ID" value="NZ_JAWMAJ010000083.1"/>
</dbReference>
<dbReference type="SUPFAM" id="SSF53335">
    <property type="entry name" value="S-adenosyl-L-methionine-dependent methyltransferases"/>
    <property type="match status" value="1"/>
</dbReference>
<reference evidence="1 2" key="1">
    <citation type="submission" date="2023-10" db="EMBL/GenBank/DDBJ databases">
        <title>Characterization of rhizosphere-enriched actinobacteria from wheat plants lab-grown on chernevaya soil.</title>
        <authorList>
            <person name="Tikhonova E.N."/>
            <person name="Konopkin A."/>
            <person name="Kravchenko I.K."/>
        </authorList>
    </citation>
    <scope>NUCLEOTIDE SEQUENCE [LARGE SCALE GENOMIC DNA]</scope>
    <source>
        <strain evidence="1 2">RR29</strain>
    </source>
</reference>
<accession>A0ABU4FES6</accession>
<proteinExistence type="predicted"/>
<sequence>MTFVTADAGPWLEEYEGAPFDLVFADTWPGKFTYLERALDLVAPGGTYLIEVMAVRAAG</sequence>
<evidence type="ECO:0000313" key="2">
    <source>
        <dbReference type="Proteomes" id="UP001187346"/>
    </source>
</evidence>
<keyword evidence="2" id="KW-1185">Reference proteome</keyword>
<dbReference type="InterPro" id="IPR029063">
    <property type="entry name" value="SAM-dependent_MTases_sf"/>
</dbReference>
<comment type="caution">
    <text evidence="1">The sequence shown here is derived from an EMBL/GenBank/DDBJ whole genome shotgun (WGS) entry which is preliminary data.</text>
</comment>
<dbReference type="Proteomes" id="UP001187346">
    <property type="component" value="Unassembled WGS sequence"/>
</dbReference>
<dbReference type="Gene3D" id="3.40.50.150">
    <property type="entry name" value="Vaccinia Virus protein VP39"/>
    <property type="match status" value="1"/>
</dbReference>
<protein>
    <submittedName>
        <fullName evidence="1">Uncharacterized protein</fullName>
    </submittedName>
</protein>
<gene>
    <name evidence="1" type="ORF">R5A26_24425</name>
</gene>
<organism evidence="1 2">
    <name type="scientific">Streptomyces prunicolor</name>
    <dbReference type="NCBI Taxonomy" id="67348"/>
    <lineage>
        <taxon>Bacteria</taxon>
        <taxon>Bacillati</taxon>
        <taxon>Actinomycetota</taxon>
        <taxon>Actinomycetes</taxon>
        <taxon>Kitasatosporales</taxon>
        <taxon>Streptomycetaceae</taxon>
        <taxon>Streptomyces</taxon>
    </lineage>
</organism>
<evidence type="ECO:0000313" key="1">
    <source>
        <dbReference type="EMBL" id="MDV7219094.1"/>
    </source>
</evidence>
<name>A0ABU4FES6_9ACTN</name>
<dbReference type="EMBL" id="JAWMAJ010000083">
    <property type="protein sequence ID" value="MDV7219094.1"/>
    <property type="molecule type" value="Genomic_DNA"/>
</dbReference>